<dbReference type="InterPro" id="IPR053935">
    <property type="entry name" value="VKGC_lumenal_dom"/>
</dbReference>
<keyword evidence="3 7" id="KW-1133">Transmembrane helix</keyword>
<evidence type="ECO:0000256" key="4">
    <source>
        <dbReference type="ARBA" id="ARBA00023136"/>
    </source>
</evidence>
<keyword evidence="4 7" id="KW-0472">Membrane</keyword>
<evidence type="ECO:0000256" key="1">
    <source>
        <dbReference type="ARBA" id="ARBA00004127"/>
    </source>
</evidence>
<protein>
    <submittedName>
        <fullName evidence="9">HTTM domain-containing protein</fullName>
    </submittedName>
</protein>
<evidence type="ECO:0000256" key="6">
    <source>
        <dbReference type="ARBA" id="ARBA00023239"/>
    </source>
</evidence>
<dbReference type="Pfam" id="PF22777">
    <property type="entry name" value="VKGC_lumenal_dom"/>
    <property type="match status" value="1"/>
</dbReference>
<feature type="transmembrane region" description="Helical" evidence="7">
    <location>
        <begin position="148"/>
        <end position="168"/>
    </location>
</feature>
<name>A0ABV2TXK1_9FLAO</name>
<evidence type="ECO:0000256" key="7">
    <source>
        <dbReference type="SAM" id="Phobius"/>
    </source>
</evidence>
<feature type="transmembrane region" description="Helical" evidence="7">
    <location>
        <begin position="88"/>
        <end position="104"/>
    </location>
</feature>
<dbReference type="RefSeq" id="WP_354618368.1">
    <property type="nucleotide sequence ID" value="NZ_JBEWYP010000004.1"/>
</dbReference>
<dbReference type="PANTHER" id="PTHR12639">
    <property type="entry name" value="VITAMIN K-DEPENDENT GAMMA-CARBOXYLASE"/>
    <property type="match status" value="1"/>
</dbReference>
<dbReference type="InterPro" id="IPR011020">
    <property type="entry name" value="HTTM-like"/>
</dbReference>
<evidence type="ECO:0000313" key="10">
    <source>
        <dbReference type="Proteomes" id="UP001549773"/>
    </source>
</evidence>
<feature type="transmembrane region" description="Helical" evidence="7">
    <location>
        <begin position="110"/>
        <end position="127"/>
    </location>
</feature>
<sequence length="441" mass="51431">MWDKFLFKRIDNSPLLIFRIFFGILISLECYGAIITGWVKRTLIDPQFTFTFIGFEWLQPLPGIGMYVYFFAMGTLGIFIALGYKYRFSIISFTLLWTAVYLMQKTSYNNHYYLLILISAIMIFLPANADYALDAKKDPAKRTQTMAAYVKWIIIFQLFIVYTFAAIAKMYGDWLDFIFIKVLMAPKADYAIIGDLLQQHWVHIIIGSAGILFDLLIVPALLWKPTRKVAFVAAIFFHLFNSIVFQIGIFPYLSIAFMVFFFDPETIRSIFFKKRIPLQTDEIQIPQNRLLLLSAMGIYFLIQLALPIRHHFIKDDVLWTEEGHRMSWRMMLRSRTGTISFKVVNKADGSFKFASLDDYLSRSQQRKIAAYPDFIWQFTQHLKKEAAENGKEVSVYITSRVSINGKSLRTFIDPKVDLAAEPWRHFSHHSWIMPSQKQLSN</sequence>
<dbReference type="InterPro" id="IPR007782">
    <property type="entry name" value="VKG_COase"/>
</dbReference>
<feature type="transmembrane region" description="Helical" evidence="7">
    <location>
        <begin position="201"/>
        <end position="222"/>
    </location>
</feature>
<dbReference type="InterPro" id="IPR053934">
    <property type="entry name" value="HTTM_dom"/>
</dbReference>
<reference evidence="9 10" key="1">
    <citation type="submission" date="2024-07" db="EMBL/GenBank/DDBJ databases">
        <title>The genome sequence of type strain Sediminicola luteus GDMCC 1.2596T.</title>
        <authorList>
            <person name="Liu Y."/>
        </authorList>
    </citation>
    <scope>NUCLEOTIDE SEQUENCE [LARGE SCALE GENOMIC DNA]</scope>
    <source>
        <strain evidence="9 10">GDMCC 1.2596</strain>
    </source>
</reference>
<keyword evidence="2 7" id="KW-0812">Transmembrane</keyword>
<comment type="caution">
    <text evidence="9">The sequence shown here is derived from an EMBL/GenBank/DDBJ whole genome shotgun (WGS) entry which is preliminary data.</text>
</comment>
<evidence type="ECO:0000256" key="2">
    <source>
        <dbReference type="ARBA" id="ARBA00022692"/>
    </source>
</evidence>
<keyword evidence="5" id="KW-1015">Disulfide bond</keyword>
<dbReference type="Proteomes" id="UP001549773">
    <property type="component" value="Unassembled WGS sequence"/>
</dbReference>
<feature type="transmembrane region" description="Helical" evidence="7">
    <location>
        <begin position="229"/>
        <end position="262"/>
    </location>
</feature>
<dbReference type="SMART" id="SM00752">
    <property type="entry name" value="HTTM"/>
    <property type="match status" value="1"/>
</dbReference>
<dbReference type="EMBL" id="JBEWYP010000004">
    <property type="protein sequence ID" value="MET7029555.1"/>
    <property type="molecule type" value="Genomic_DNA"/>
</dbReference>
<evidence type="ECO:0000259" key="8">
    <source>
        <dbReference type="SMART" id="SM00752"/>
    </source>
</evidence>
<dbReference type="Pfam" id="PF05090">
    <property type="entry name" value="HTTM"/>
    <property type="match status" value="1"/>
</dbReference>
<organism evidence="9 10">
    <name type="scientific">Sediminicola luteus</name>
    <dbReference type="NCBI Taxonomy" id="319238"/>
    <lineage>
        <taxon>Bacteria</taxon>
        <taxon>Pseudomonadati</taxon>
        <taxon>Bacteroidota</taxon>
        <taxon>Flavobacteriia</taxon>
        <taxon>Flavobacteriales</taxon>
        <taxon>Flavobacteriaceae</taxon>
        <taxon>Sediminicola</taxon>
    </lineage>
</organism>
<accession>A0ABV2TXK1</accession>
<keyword evidence="6" id="KW-0456">Lyase</keyword>
<dbReference type="PANTHER" id="PTHR12639:SF7">
    <property type="entry name" value="HTTM DOMAIN-CONTAINING PROTEIN"/>
    <property type="match status" value="1"/>
</dbReference>
<keyword evidence="10" id="KW-1185">Reference proteome</keyword>
<feature type="domain" description="HTTM-like" evidence="8">
    <location>
        <begin position="7"/>
        <end position="266"/>
    </location>
</feature>
<gene>
    <name evidence="9" type="ORF">ABXZ32_09110</name>
</gene>
<proteinExistence type="predicted"/>
<comment type="subcellular location">
    <subcellularLocation>
        <location evidence="1">Endomembrane system</location>
        <topology evidence="1">Multi-pass membrane protein</topology>
    </subcellularLocation>
</comment>
<evidence type="ECO:0000256" key="5">
    <source>
        <dbReference type="ARBA" id="ARBA00023157"/>
    </source>
</evidence>
<feature type="transmembrane region" description="Helical" evidence="7">
    <location>
        <begin position="16"/>
        <end position="39"/>
    </location>
</feature>
<feature type="transmembrane region" description="Helical" evidence="7">
    <location>
        <begin position="59"/>
        <end position="81"/>
    </location>
</feature>
<evidence type="ECO:0000256" key="3">
    <source>
        <dbReference type="ARBA" id="ARBA00022989"/>
    </source>
</evidence>
<evidence type="ECO:0000313" key="9">
    <source>
        <dbReference type="EMBL" id="MET7029555.1"/>
    </source>
</evidence>